<dbReference type="AlphaFoldDB" id="A0A1T4LE38"/>
<keyword evidence="7" id="KW-1185">Reference proteome</keyword>
<dbReference type="PRINTS" id="PR00506">
    <property type="entry name" value="D21N6MTFRASE"/>
</dbReference>
<evidence type="ECO:0000259" key="5">
    <source>
        <dbReference type="Pfam" id="PF01555"/>
    </source>
</evidence>
<accession>A0A1T4LE38</accession>
<evidence type="ECO:0000256" key="2">
    <source>
        <dbReference type="ARBA" id="ARBA00022603"/>
    </source>
</evidence>
<organism evidence="6 7">
    <name type="scientific">Mycoplasmopsis verecunda</name>
    <dbReference type="NCBI Taxonomy" id="171291"/>
    <lineage>
        <taxon>Bacteria</taxon>
        <taxon>Bacillati</taxon>
        <taxon>Mycoplasmatota</taxon>
        <taxon>Mycoplasmoidales</taxon>
        <taxon>Metamycoplasmataceae</taxon>
        <taxon>Mycoplasmopsis</taxon>
    </lineage>
</organism>
<evidence type="ECO:0000313" key="6">
    <source>
        <dbReference type="EMBL" id="SJZ52881.1"/>
    </source>
</evidence>
<evidence type="ECO:0000256" key="3">
    <source>
        <dbReference type="ARBA" id="ARBA00022679"/>
    </source>
</evidence>
<dbReference type="PROSITE" id="PS00092">
    <property type="entry name" value="N6_MTASE"/>
    <property type="match status" value="1"/>
</dbReference>
<gene>
    <name evidence="6" type="ORF">SAMN02745154_00421</name>
</gene>
<dbReference type="GO" id="GO:0003677">
    <property type="term" value="F:DNA binding"/>
    <property type="evidence" value="ECO:0007669"/>
    <property type="project" value="InterPro"/>
</dbReference>
<keyword evidence="3 6" id="KW-0808">Transferase</keyword>
<sequence>MNKTKKQLVLNWIKEQELNSNLSQEQRDIFAIIREAINTKKYGLVFEEKDEDIVTKEQNSIITLEKIDQIITDKNKDLNFLIEGDNYLALKLLQKTHKNRIDVIYIDPPYNTGNKTGGGGFFYNDNFVDKDDSFKHSKWLSFMQRRLLLAKTLLSDNGVIFISIDDHEQAQLKILCDEIFGESNFVGQISRATGTTTGQDANKIGSSLDYCLVYRQSENFILKGIEMDDNDKKRFNDSDEKGLFSKLQLRKTGANDRRENRPNLFYPLIAPDGTEVYPIGPTDYLSCWRWGASTYKEAVKDNLIIWVRNEKTEEKIIDGYKKSKWAPYVKYYLEGRTKKISNLLVKIDGNKKASLELKNIIGVVDSFNNPKPLEFVKLLIEISSQKNSIILDFFAGSGTTGHAVAQLNAEDGGNRKYILCTLDKEYDTKEKKWNYIAKDVTFKRLSKIQEELPHNVIYQKINTINKNEIIESNYDNKYFDEIMNSCVELIQFQLGKLIDNSDVLLALNKEQFDSYSDTQLLNSKLIFINENEVDYISHPLIEEIKDKIIILPNKYYENELKEIGYLW</sequence>
<dbReference type="Proteomes" id="UP000190389">
    <property type="component" value="Unassembled WGS sequence"/>
</dbReference>
<feature type="domain" description="DNA methylase N-4/N-6" evidence="5">
    <location>
        <begin position="101"/>
        <end position="426"/>
    </location>
</feature>
<dbReference type="SUPFAM" id="SSF53335">
    <property type="entry name" value="S-adenosyl-L-methionine-dependent methyltransferases"/>
    <property type="match status" value="1"/>
</dbReference>
<dbReference type="InterPro" id="IPR002052">
    <property type="entry name" value="DNA_methylase_N6_adenine_CS"/>
</dbReference>
<dbReference type="Pfam" id="PF01555">
    <property type="entry name" value="N6_N4_Mtase"/>
    <property type="match status" value="1"/>
</dbReference>
<dbReference type="OrthoDB" id="9800801at2"/>
<keyword evidence="4" id="KW-0949">S-adenosyl-L-methionine</keyword>
<evidence type="ECO:0000313" key="7">
    <source>
        <dbReference type="Proteomes" id="UP000190389"/>
    </source>
</evidence>
<keyword evidence="2 6" id="KW-0489">Methyltransferase</keyword>
<dbReference type="STRING" id="171291.SAMN02745154_00421"/>
<evidence type="ECO:0000256" key="1">
    <source>
        <dbReference type="ARBA" id="ARBA00006594"/>
    </source>
</evidence>
<comment type="similarity">
    <text evidence="1">Belongs to the N(4)/N(6)-methyltransferase family.</text>
</comment>
<dbReference type="RefSeq" id="WP_078747144.1">
    <property type="nucleotide sequence ID" value="NZ_CP137850.1"/>
</dbReference>
<dbReference type="InterPro" id="IPR029063">
    <property type="entry name" value="SAM-dependent_MTases_sf"/>
</dbReference>
<dbReference type="GO" id="GO:0032259">
    <property type="term" value="P:methylation"/>
    <property type="evidence" value="ECO:0007669"/>
    <property type="project" value="UniProtKB-KW"/>
</dbReference>
<dbReference type="InterPro" id="IPR002295">
    <property type="entry name" value="N4/N6-MTase_EcoPI_Mod-like"/>
</dbReference>
<dbReference type="GO" id="GO:0008170">
    <property type="term" value="F:N-methyltransferase activity"/>
    <property type="evidence" value="ECO:0007669"/>
    <property type="project" value="InterPro"/>
</dbReference>
<evidence type="ECO:0000256" key="4">
    <source>
        <dbReference type="ARBA" id="ARBA00022691"/>
    </source>
</evidence>
<name>A0A1T4LE38_9BACT</name>
<dbReference type="InterPro" id="IPR002941">
    <property type="entry name" value="DNA_methylase_N4/N6"/>
</dbReference>
<protein>
    <submittedName>
        <fullName evidence="6">Adenine-specific DNA-methyltransferase</fullName>
    </submittedName>
</protein>
<proteinExistence type="inferred from homology"/>
<reference evidence="7" key="1">
    <citation type="submission" date="2017-02" db="EMBL/GenBank/DDBJ databases">
        <authorList>
            <person name="Varghese N."/>
            <person name="Submissions S."/>
        </authorList>
    </citation>
    <scope>NUCLEOTIDE SEQUENCE [LARGE SCALE GENOMIC DNA]</scope>
    <source>
        <strain evidence="7">ATCC 27862</strain>
    </source>
</reference>
<dbReference type="EMBL" id="FUXF01000012">
    <property type="protein sequence ID" value="SJZ52881.1"/>
    <property type="molecule type" value="Genomic_DNA"/>
</dbReference>
<dbReference type="Gene3D" id="3.40.50.150">
    <property type="entry name" value="Vaccinia Virus protein VP39"/>
    <property type="match status" value="1"/>
</dbReference>